<evidence type="ECO:0000256" key="2">
    <source>
        <dbReference type="SAM" id="SignalP"/>
    </source>
</evidence>
<name>A0AAV4GQB4_9GAST</name>
<feature type="signal peptide" evidence="2">
    <location>
        <begin position="1"/>
        <end position="25"/>
    </location>
</feature>
<keyword evidence="4" id="KW-1185">Reference proteome</keyword>
<feature type="compositionally biased region" description="Acidic residues" evidence="1">
    <location>
        <begin position="92"/>
        <end position="121"/>
    </location>
</feature>
<comment type="caution">
    <text evidence="3">The sequence shown here is derived from an EMBL/GenBank/DDBJ whole genome shotgun (WGS) entry which is preliminary data.</text>
</comment>
<keyword evidence="2" id="KW-0732">Signal</keyword>
<evidence type="ECO:0000313" key="4">
    <source>
        <dbReference type="Proteomes" id="UP000762676"/>
    </source>
</evidence>
<dbReference type="Proteomes" id="UP000762676">
    <property type="component" value="Unassembled WGS sequence"/>
</dbReference>
<protein>
    <recommendedName>
        <fullName evidence="5">Secreted protein</fullName>
    </recommendedName>
</protein>
<accession>A0AAV4GQB4</accession>
<reference evidence="3 4" key="1">
    <citation type="journal article" date="2021" name="Elife">
        <title>Chloroplast acquisition without the gene transfer in kleptoplastic sea slugs, Plakobranchus ocellatus.</title>
        <authorList>
            <person name="Maeda T."/>
            <person name="Takahashi S."/>
            <person name="Yoshida T."/>
            <person name="Shimamura S."/>
            <person name="Takaki Y."/>
            <person name="Nagai Y."/>
            <person name="Toyoda A."/>
            <person name="Suzuki Y."/>
            <person name="Arimoto A."/>
            <person name="Ishii H."/>
            <person name="Satoh N."/>
            <person name="Nishiyama T."/>
            <person name="Hasebe M."/>
            <person name="Maruyama T."/>
            <person name="Minagawa J."/>
            <person name="Obokata J."/>
            <person name="Shigenobu S."/>
        </authorList>
    </citation>
    <scope>NUCLEOTIDE SEQUENCE [LARGE SCALE GENOMIC DNA]</scope>
</reference>
<gene>
    <name evidence="3" type="ORF">ElyMa_004238100</name>
</gene>
<dbReference type="AlphaFoldDB" id="A0AAV4GQB4"/>
<evidence type="ECO:0000256" key="1">
    <source>
        <dbReference type="SAM" id="MobiDB-lite"/>
    </source>
</evidence>
<proteinExistence type="predicted"/>
<feature type="chain" id="PRO_5043943627" description="Secreted protein" evidence="2">
    <location>
        <begin position="26"/>
        <end position="154"/>
    </location>
</feature>
<organism evidence="3 4">
    <name type="scientific">Elysia marginata</name>
    <dbReference type="NCBI Taxonomy" id="1093978"/>
    <lineage>
        <taxon>Eukaryota</taxon>
        <taxon>Metazoa</taxon>
        <taxon>Spiralia</taxon>
        <taxon>Lophotrochozoa</taxon>
        <taxon>Mollusca</taxon>
        <taxon>Gastropoda</taxon>
        <taxon>Heterobranchia</taxon>
        <taxon>Euthyneura</taxon>
        <taxon>Panpulmonata</taxon>
        <taxon>Sacoglossa</taxon>
        <taxon>Placobranchoidea</taxon>
        <taxon>Plakobranchidae</taxon>
        <taxon>Elysia</taxon>
    </lineage>
</organism>
<evidence type="ECO:0008006" key="5">
    <source>
        <dbReference type="Google" id="ProtNLM"/>
    </source>
</evidence>
<evidence type="ECO:0000313" key="3">
    <source>
        <dbReference type="EMBL" id="GFR87968.1"/>
    </source>
</evidence>
<sequence>MRAEGAAILLHAILSLTWIRRSAKAIFVHSLTWSSQDFLSLPLVRPPSTVHCMMVLQRLPWRLICPKYTILRILIVTGECRDAPERGLGLYGEEEKDNDDDDNVDDDNVVVDDDDDDDDEVNDYKEIRKGQLRRGVDRYGKRQRWRKGEGGLAR</sequence>
<dbReference type="EMBL" id="BMAT01008557">
    <property type="protein sequence ID" value="GFR87968.1"/>
    <property type="molecule type" value="Genomic_DNA"/>
</dbReference>
<feature type="region of interest" description="Disordered" evidence="1">
    <location>
        <begin position="88"/>
        <end position="124"/>
    </location>
</feature>